<dbReference type="PROSITE" id="PS50297">
    <property type="entry name" value="ANK_REP_REGION"/>
    <property type="match status" value="3"/>
</dbReference>
<sequence>MSNVEGNDTLNTLYEVSLRGSVSELETLIGRDPLLLHRISLTSFTETPLHISALLGHLDFTNSLLTQKPQLALETDHCSRTPLHLASAEGHVEIVHVLLQTCEDACLMSDQDGRIPLHYAAMRGRTEVARQLISGAKSESVMVFDGSGKTVFHLCVEHNHLETLKTLVQVGNVREDFLNSGDFHHGNTILHLAVMFKQIESVRYLLSISKIKEEANIQNKMGYTALDMLDQVPKDMRSLQIKLMLVDAGFKNNENNQVHHPPSASIIDVPSSRTQNPNEKFWSNSLKRVNKLLQLKSGRLEEMRGMLSLVSTMISTVTFGVVMNPPGGDLSIHPLLQMQYREMFASFLTMNTISFIASLGVTLLLISGVPLRNEVTMGLLSVGTGVCLTFLVLTYIYAVPLNKNLHFGETFSVLFSWLGLVGAIVVFTIIRVISKLAKVL</sequence>
<dbReference type="EMBL" id="CP039347">
    <property type="protein sequence ID" value="QCD85528.1"/>
    <property type="molecule type" value="Genomic_DNA"/>
</dbReference>
<keyword evidence="5 9" id="KW-1133">Transmembrane helix</keyword>
<organism evidence="11 12">
    <name type="scientific">Vigna unguiculata</name>
    <name type="common">Cowpea</name>
    <dbReference type="NCBI Taxonomy" id="3917"/>
    <lineage>
        <taxon>Eukaryota</taxon>
        <taxon>Viridiplantae</taxon>
        <taxon>Streptophyta</taxon>
        <taxon>Embryophyta</taxon>
        <taxon>Tracheophyta</taxon>
        <taxon>Spermatophyta</taxon>
        <taxon>Magnoliopsida</taxon>
        <taxon>eudicotyledons</taxon>
        <taxon>Gunneridae</taxon>
        <taxon>Pentapetalae</taxon>
        <taxon>rosids</taxon>
        <taxon>fabids</taxon>
        <taxon>Fabales</taxon>
        <taxon>Fabaceae</taxon>
        <taxon>Papilionoideae</taxon>
        <taxon>50 kb inversion clade</taxon>
        <taxon>NPAAA clade</taxon>
        <taxon>indigoferoid/millettioid clade</taxon>
        <taxon>Phaseoleae</taxon>
        <taxon>Vigna</taxon>
    </lineage>
</organism>
<dbReference type="PROSITE" id="PS50088">
    <property type="entry name" value="ANK_REPEAT"/>
    <property type="match status" value="3"/>
</dbReference>
<keyword evidence="4" id="KW-0677">Repeat</keyword>
<feature type="transmembrane region" description="Helical" evidence="9">
    <location>
        <begin position="378"/>
        <end position="398"/>
    </location>
</feature>
<dbReference type="SMART" id="SM00248">
    <property type="entry name" value="ANK"/>
    <property type="match status" value="5"/>
</dbReference>
<keyword evidence="11" id="KW-0418">Kinase</keyword>
<dbReference type="InterPro" id="IPR026961">
    <property type="entry name" value="PGG_dom"/>
</dbReference>
<keyword evidence="3 9" id="KW-0812">Transmembrane</keyword>
<evidence type="ECO:0000256" key="7">
    <source>
        <dbReference type="ARBA" id="ARBA00023136"/>
    </source>
</evidence>
<keyword evidence="7 9" id="KW-0472">Membrane</keyword>
<evidence type="ECO:0000256" key="8">
    <source>
        <dbReference type="PROSITE-ProRule" id="PRU00023"/>
    </source>
</evidence>
<accession>A0A4D6LAG5</accession>
<dbReference type="Gene3D" id="1.25.40.20">
    <property type="entry name" value="Ankyrin repeat-containing domain"/>
    <property type="match status" value="1"/>
</dbReference>
<name>A0A4D6LAG5_VIGUN</name>
<comment type="subcellular location">
    <subcellularLocation>
        <location evidence="2">Cell membrane</location>
        <topology evidence="2">Peripheral membrane protein</topology>
        <orientation evidence="2">Cytoplasmic side</orientation>
    </subcellularLocation>
    <subcellularLocation>
        <location evidence="1">Membrane</location>
        <topology evidence="1">Multi-pass membrane protein</topology>
    </subcellularLocation>
</comment>
<dbReference type="Pfam" id="PF00023">
    <property type="entry name" value="Ank"/>
    <property type="match status" value="1"/>
</dbReference>
<reference evidence="11 12" key="1">
    <citation type="submission" date="2019-04" db="EMBL/GenBank/DDBJ databases">
        <title>An improved genome assembly and genetic linkage map for asparagus bean, Vigna unguiculata ssp. sesquipedialis.</title>
        <authorList>
            <person name="Xia Q."/>
            <person name="Zhang R."/>
            <person name="Dong Y."/>
        </authorList>
    </citation>
    <scope>NUCLEOTIDE SEQUENCE [LARGE SCALE GENOMIC DNA]</scope>
    <source>
        <tissue evidence="11">Leaf</tissue>
    </source>
</reference>
<keyword evidence="11" id="KW-0808">Transferase</keyword>
<evidence type="ECO:0000256" key="4">
    <source>
        <dbReference type="ARBA" id="ARBA00022737"/>
    </source>
</evidence>
<dbReference type="AlphaFoldDB" id="A0A4D6LAG5"/>
<dbReference type="InterPro" id="IPR002110">
    <property type="entry name" value="Ankyrin_rpt"/>
</dbReference>
<proteinExistence type="predicted"/>
<feature type="transmembrane region" description="Helical" evidence="9">
    <location>
        <begin position="410"/>
        <end position="433"/>
    </location>
</feature>
<dbReference type="SUPFAM" id="SSF48403">
    <property type="entry name" value="Ankyrin repeat"/>
    <property type="match status" value="1"/>
</dbReference>
<dbReference type="Pfam" id="PF12796">
    <property type="entry name" value="Ank_2"/>
    <property type="match status" value="2"/>
</dbReference>
<evidence type="ECO:0000256" key="1">
    <source>
        <dbReference type="ARBA" id="ARBA00004141"/>
    </source>
</evidence>
<feature type="repeat" description="ANK" evidence="8">
    <location>
        <begin position="185"/>
        <end position="207"/>
    </location>
</feature>
<evidence type="ECO:0000256" key="9">
    <source>
        <dbReference type="SAM" id="Phobius"/>
    </source>
</evidence>
<evidence type="ECO:0000313" key="12">
    <source>
        <dbReference type="Proteomes" id="UP000501690"/>
    </source>
</evidence>
<gene>
    <name evidence="11" type="ORF">DEO72_LG3g46</name>
</gene>
<dbReference type="GO" id="GO:0005886">
    <property type="term" value="C:plasma membrane"/>
    <property type="evidence" value="ECO:0007669"/>
    <property type="project" value="UniProtKB-SubCell"/>
</dbReference>
<dbReference type="Pfam" id="PF13962">
    <property type="entry name" value="PGG"/>
    <property type="match status" value="1"/>
</dbReference>
<dbReference type="InterPro" id="IPR036770">
    <property type="entry name" value="Ankyrin_rpt-contain_sf"/>
</dbReference>
<evidence type="ECO:0000313" key="11">
    <source>
        <dbReference type="EMBL" id="QCD85528.1"/>
    </source>
</evidence>
<evidence type="ECO:0000256" key="2">
    <source>
        <dbReference type="ARBA" id="ARBA00004413"/>
    </source>
</evidence>
<feature type="transmembrane region" description="Helical" evidence="9">
    <location>
        <begin position="343"/>
        <end position="366"/>
    </location>
</feature>
<feature type="repeat" description="ANK" evidence="8">
    <location>
        <begin position="112"/>
        <end position="134"/>
    </location>
</feature>
<dbReference type="GO" id="GO:0016301">
    <property type="term" value="F:kinase activity"/>
    <property type="evidence" value="ECO:0007669"/>
    <property type="project" value="UniProtKB-KW"/>
</dbReference>
<keyword evidence="12" id="KW-1185">Reference proteome</keyword>
<feature type="repeat" description="ANK" evidence="8">
    <location>
        <begin position="78"/>
        <end position="110"/>
    </location>
</feature>
<keyword evidence="6 8" id="KW-0040">ANK repeat</keyword>
<dbReference type="PANTHER" id="PTHR24186">
    <property type="entry name" value="PROTEIN PHOSPHATASE 1 REGULATORY SUBUNIT"/>
    <property type="match status" value="1"/>
</dbReference>
<feature type="domain" description="PGG" evidence="10">
    <location>
        <begin position="299"/>
        <end position="398"/>
    </location>
</feature>
<evidence type="ECO:0000256" key="3">
    <source>
        <dbReference type="ARBA" id="ARBA00022692"/>
    </source>
</evidence>
<evidence type="ECO:0000259" key="10">
    <source>
        <dbReference type="Pfam" id="PF13962"/>
    </source>
</evidence>
<protein>
    <submittedName>
        <fullName evidence="11">Death-associated protein kinase</fullName>
    </submittedName>
</protein>
<evidence type="ECO:0000256" key="6">
    <source>
        <dbReference type="ARBA" id="ARBA00023043"/>
    </source>
</evidence>
<dbReference type="Proteomes" id="UP000501690">
    <property type="component" value="Linkage Group LG3"/>
</dbReference>
<dbReference type="PANTHER" id="PTHR24186:SF37">
    <property type="entry name" value="PGG DOMAIN-CONTAINING PROTEIN"/>
    <property type="match status" value="1"/>
</dbReference>
<evidence type="ECO:0000256" key="5">
    <source>
        <dbReference type="ARBA" id="ARBA00022989"/>
    </source>
</evidence>